<keyword evidence="2" id="KW-1133">Transmembrane helix</keyword>
<dbReference type="Gene3D" id="3.30.1490.20">
    <property type="entry name" value="ATP-grasp fold, A domain"/>
    <property type="match status" value="1"/>
</dbReference>
<accession>A0A1G6BL13</accession>
<keyword evidence="5" id="KW-0378">Hydrolase</keyword>
<keyword evidence="6" id="KW-1185">Reference proteome</keyword>
<dbReference type="InterPro" id="IPR023214">
    <property type="entry name" value="HAD_sf"/>
</dbReference>
<feature type="domain" description="PylC N-terminal" evidence="4">
    <location>
        <begin position="215"/>
        <end position="312"/>
    </location>
</feature>
<comment type="similarity">
    <text evidence="1">Belongs to the bacterial sugar transferase family.</text>
</comment>
<dbReference type="InterPro" id="IPR013815">
    <property type="entry name" value="ATP_grasp_subdomain_1"/>
</dbReference>
<dbReference type="STRING" id="1732.SAMN02910417_01588"/>
<protein>
    <submittedName>
        <fullName evidence="5">Haloacid dehalogenase-like hydrolase</fullName>
    </submittedName>
</protein>
<dbReference type="OrthoDB" id="9808602at2"/>
<dbReference type="GO" id="GO:0016787">
    <property type="term" value="F:hydrolase activity"/>
    <property type="evidence" value="ECO:0007669"/>
    <property type="project" value="UniProtKB-KW"/>
</dbReference>
<feature type="domain" description="Bacterial sugar transferase" evidence="3">
    <location>
        <begin position="7"/>
        <end position="181"/>
    </location>
</feature>
<evidence type="ECO:0000259" key="3">
    <source>
        <dbReference type="Pfam" id="PF02397"/>
    </source>
</evidence>
<dbReference type="InterPro" id="IPR048764">
    <property type="entry name" value="PylC_N"/>
</dbReference>
<dbReference type="EMBL" id="FMXR01000011">
    <property type="protein sequence ID" value="SDB21288.1"/>
    <property type="molecule type" value="Genomic_DNA"/>
</dbReference>
<evidence type="ECO:0000313" key="6">
    <source>
        <dbReference type="Proteomes" id="UP000199228"/>
    </source>
</evidence>
<dbReference type="InterPro" id="IPR003362">
    <property type="entry name" value="Bact_transf"/>
</dbReference>
<dbReference type="InterPro" id="IPR041492">
    <property type="entry name" value="HAD_2"/>
</dbReference>
<dbReference type="Proteomes" id="UP000199228">
    <property type="component" value="Unassembled WGS sequence"/>
</dbReference>
<dbReference type="Pfam" id="PF21360">
    <property type="entry name" value="PylC-like_N"/>
    <property type="match status" value="1"/>
</dbReference>
<dbReference type="SUPFAM" id="SSF56784">
    <property type="entry name" value="HAD-like"/>
    <property type="match status" value="1"/>
</dbReference>
<proteinExistence type="inferred from homology"/>
<evidence type="ECO:0000256" key="2">
    <source>
        <dbReference type="SAM" id="Phobius"/>
    </source>
</evidence>
<dbReference type="Gene3D" id="3.40.50.1000">
    <property type="entry name" value="HAD superfamily/HAD-like"/>
    <property type="match status" value="1"/>
</dbReference>
<dbReference type="GO" id="GO:0016780">
    <property type="term" value="F:phosphotransferase activity, for other substituted phosphate groups"/>
    <property type="evidence" value="ECO:0007669"/>
    <property type="project" value="TreeGrafter"/>
</dbReference>
<dbReference type="Pfam" id="PF02397">
    <property type="entry name" value="Bac_transf"/>
    <property type="match status" value="1"/>
</dbReference>
<reference evidence="5 6" key="1">
    <citation type="submission" date="2016-10" db="EMBL/GenBank/DDBJ databases">
        <authorList>
            <person name="de Groot N.N."/>
        </authorList>
    </citation>
    <scope>NUCLEOTIDE SEQUENCE [LARGE SCALE GENOMIC DNA]</scope>
    <source>
        <strain evidence="5 6">DSM 3217</strain>
    </source>
</reference>
<dbReference type="SFLD" id="SFLDG01129">
    <property type="entry name" value="C1.5:_HAD__Beta-PGM__Phosphata"/>
    <property type="match status" value="1"/>
</dbReference>
<evidence type="ECO:0000259" key="4">
    <source>
        <dbReference type="Pfam" id="PF21360"/>
    </source>
</evidence>
<evidence type="ECO:0000256" key="1">
    <source>
        <dbReference type="ARBA" id="ARBA00006464"/>
    </source>
</evidence>
<dbReference type="Pfam" id="PF13419">
    <property type="entry name" value="HAD_2"/>
    <property type="match status" value="1"/>
</dbReference>
<dbReference type="SFLD" id="SFLDS00003">
    <property type="entry name" value="Haloacid_Dehalogenase"/>
    <property type="match status" value="1"/>
</dbReference>
<keyword evidence="2" id="KW-0812">Transmembrane</keyword>
<dbReference type="RefSeq" id="WP_090173826.1">
    <property type="nucleotide sequence ID" value="NZ_FMXR01000011.1"/>
</dbReference>
<dbReference type="InterPro" id="IPR036412">
    <property type="entry name" value="HAD-like_sf"/>
</dbReference>
<dbReference type="PANTHER" id="PTHR30576:SF8">
    <property type="entry name" value="UNDECAPRENYL-PHOSPHATE GALACTOSE PHOSPHOTRANSFERASE"/>
    <property type="match status" value="1"/>
</dbReference>
<gene>
    <name evidence="5" type="ORF">SAMN02910417_01588</name>
</gene>
<name>A0A1G6BL13_EUBOX</name>
<dbReference type="PANTHER" id="PTHR30576">
    <property type="entry name" value="COLANIC BIOSYNTHESIS UDP-GLUCOSE LIPID CARRIER TRANSFERASE"/>
    <property type="match status" value="1"/>
</dbReference>
<dbReference type="AlphaFoldDB" id="A0A1G6BL13"/>
<dbReference type="Gene3D" id="1.10.150.520">
    <property type="match status" value="1"/>
</dbReference>
<dbReference type="Gene3D" id="3.30.470.20">
    <property type="entry name" value="ATP-grasp fold, B domain"/>
    <property type="match status" value="1"/>
</dbReference>
<dbReference type="GO" id="GO:0005524">
    <property type="term" value="F:ATP binding"/>
    <property type="evidence" value="ECO:0007669"/>
    <property type="project" value="InterPro"/>
</dbReference>
<dbReference type="Gene3D" id="3.40.50.20">
    <property type="match status" value="1"/>
</dbReference>
<dbReference type="SUPFAM" id="SSF56059">
    <property type="entry name" value="Glutathione synthetase ATP-binding domain-like"/>
    <property type="match status" value="1"/>
</dbReference>
<keyword evidence="2" id="KW-0472">Membrane</keyword>
<organism evidence="5 6">
    <name type="scientific">Eubacterium oxidoreducens</name>
    <dbReference type="NCBI Taxonomy" id="1732"/>
    <lineage>
        <taxon>Bacteria</taxon>
        <taxon>Bacillati</taxon>
        <taxon>Bacillota</taxon>
        <taxon>Clostridia</taxon>
        <taxon>Eubacteriales</taxon>
        <taxon>Eubacteriaceae</taxon>
        <taxon>Eubacterium</taxon>
    </lineage>
</organism>
<sequence length="750" mass="86202">MYRSFVKRLLDLVFSTIILVVFCWVYLILAILVRVKLGKPVIFAQERTGHHNTRFVMYKFRTMTSETDANGELLPDEMRLTRFGAMLRSTSLDELPEIVNIFKGNMSFVGPRPLLPNYVDLYSPRQRRRHEVKPGLTGLAQVNGRNAIEWEEKFEFDLEYSDNISFALDFKILCLTVKKVFARADISSEGSATTESFAGTKRKRFGSKHKEVVKVLFTNPGNKNELIQTFLYAAGNLGIQIETYATDTTLGLPAMLMCQKEKRVSSPKAPEYVDQILDICRKEHIDLVVPLSEDDRILASAQAAFHKNGTRLLLSKLEVTQMCMDKRRVMDYFRSCGLHTTVTADNLVEYTGGFPAAIELRDENKGVYSYRVENEKELQYYIMRFEKYLIRPFVNGTEYEIDVFCDFEGKPIYITPKRRETVQEKEVARYRVVQDAMMIKEVQAILEELKPVGPLTIGVVKEEATGYNYFVGMRPLFSVDAPISIKAGADSPQAALKMMFGATMDYQQNAADDDLLFSRVERTIQIKQNIDEVHPFESFNELPEQLGSEIEAVVFDLDDTLYSQKEYMRSALREVAEHLPQVRNCYNRMCAALEKGEMPIEAVLKKEKINSEELLRECLDIFIEHYPKIELYPGVVECFRELRKKKMYLAVVTDGKPVMQNNKIDALGLDKYVDEILITDELAGHGNVHEFRKPNDIAYLIMRKRLGIALRNMAYVGEDPKLDFEAPQKLGMVCYQYVNPDRLYEEEEDG</sequence>
<evidence type="ECO:0000313" key="5">
    <source>
        <dbReference type="EMBL" id="SDB21288.1"/>
    </source>
</evidence>
<feature type="transmembrane region" description="Helical" evidence="2">
    <location>
        <begin position="12"/>
        <end position="33"/>
    </location>
</feature>